<reference evidence="3" key="1">
    <citation type="journal article" date="2020" name="Fungal Divers.">
        <title>Resolving the Mortierellaceae phylogeny through synthesis of multi-gene phylogenetics and phylogenomics.</title>
        <authorList>
            <person name="Vandepol N."/>
            <person name="Liber J."/>
            <person name="Desiro A."/>
            <person name="Na H."/>
            <person name="Kennedy M."/>
            <person name="Barry K."/>
            <person name="Grigoriev I.V."/>
            <person name="Miller A.N."/>
            <person name="O'Donnell K."/>
            <person name="Stajich J.E."/>
            <person name="Bonito G."/>
        </authorList>
    </citation>
    <scope>NUCLEOTIDE SEQUENCE</scope>
    <source>
        <strain evidence="3">NRRL 6426</strain>
    </source>
</reference>
<feature type="region of interest" description="Disordered" evidence="1">
    <location>
        <begin position="365"/>
        <end position="461"/>
    </location>
</feature>
<evidence type="ECO:0000256" key="2">
    <source>
        <dbReference type="SAM" id="Phobius"/>
    </source>
</evidence>
<accession>A0A9P5VA98</accession>
<feature type="compositionally biased region" description="Acidic residues" evidence="1">
    <location>
        <begin position="262"/>
        <end position="286"/>
    </location>
</feature>
<keyword evidence="2" id="KW-0472">Membrane</keyword>
<feature type="compositionally biased region" description="Basic residues" evidence="1">
    <location>
        <begin position="656"/>
        <end position="665"/>
    </location>
</feature>
<dbReference type="AlphaFoldDB" id="A0A9P5VA98"/>
<protein>
    <recommendedName>
        <fullName evidence="5">Transmembrane protein</fullName>
    </recommendedName>
</protein>
<name>A0A9P5VA98_9FUNG</name>
<feature type="transmembrane region" description="Helical" evidence="2">
    <location>
        <begin position="89"/>
        <end position="109"/>
    </location>
</feature>
<feature type="compositionally biased region" description="Low complexity" evidence="1">
    <location>
        <begin position="121"/>
        <end position="137"/>
    </location>
</feature>
<evidence type="ECO:0008006" key="5">
    <source>
        <dbReference type="Google" id="ProtNLM"/>
    </source>
</evidence>
<evidence type="ECO:0000313" key="3">
    <source>
        <dbReference type="EMBL" id="KAF9149949.1"/>
    </source>
</evidence>
<sequence length="851" mass="91790">MHHYQPIPDLESGETPPPPPHSAPTTAATNSLSEKDIDSQLSPPPKYESRNHQQQQEDKYLPSLQSPAQSSSPIATLPSAPKYLAFRKAWVILSLPITIAVLISTSVFVCMSSSSSSSVYTPSVHPSSSVQQQQQHQDLPCVTEESSFSFDGSDGVLSSSWPRIPLSPVITVSVPASIVSDATSDKDTTFQSPTAVEAVVAQTDEVIGMNENGGDERMTESEIGGLGGIEIISVVDPVVTSAVGVVVAAEVDTEQQAIEGLREDDDDDEEEDDGEWEDGEEKEEGDDMRVEGHDDDILPGAIDATATMTILEQVVTLEALIDQAILIPETANDNDDGMNLDLSEDGLNMGDGDSVILLSLRKNDNDDEAEDEEEDEDEQDHFPANIGKDDIDEDEGGDEDDDDGQQNEKPRRKGGKDTNNNSNSSGSTNQNDMKNDTGISGSMETNKHKHKHQDQNANLGGTGGNGPILLCSSKSCLPSLRDSILSKLSVQVRQVMDHLRSRHTLVHMMSLTAPQTKESLMAGQEELVQQLEDRIMKDLRDWVNGVGRKSPKFGDDDKKVVGTSVRAGGSVASAIRPGLLATESTQSVADDKEATGDMEGLFLDADEFEEGEDDGSGVEGFHMASLSFEDPDDDDEDHEDDSFTRKSAVTAAAKANKNKPKKKTGAKLQRRDTTTSSSSPSSPSTGTPTSSAAPREYFLSADKLLMRQEWSRWIAHWVHHTKLLILSHTLATQSLVEMNRIAISGENVVPLDQRHWSWNLDKALATVMVASEMICGGPASAKDVKIFLSTLSMSSEISESTAAVAATSSGEDDGSDIMSPKALAITLNAQKCIESWSDELEVILQRTATNA</sequence>
<feature type="compositionally biased region" description="Acidic residues" evidence="1">
    <location>
        <begin position="365"/>
        <end position="379"/>
    </location>
</feature>
<evidence type="ECO:0000313" key="4">
    <source>
        <dbReference type="Proteomes" id="UP000748756"/>
    </source>
</evidence>
<feature type="region of interest" description="Disordered" evidence="1">
    <location>
        <begin position="1"/>
        <end position="73"/>
    </location>
</feature>
<dbReference type="EMBL" id="JAAAUQ010000470">
    <property type="protein sequence ID" value="KAF9149949.1"/>
    <property type="molecule type" value="Genomic_DNA"/>
</dbReference>
<feature type="region of interest" description="Disordered" evidence="1">
    <location>
        <begin position="121"/>
        <end position="147"/>
    </location>
</feature>
<feature type="region of interest" description="Disordered" evidence="1">
    <location>
        <begin position="257"/>
        <end position="295"/>
    </location>
</feature>
<dbReference type="OrthoDB" id="2434657at2759"/>
<feature type="compositionally biased region" description="Low complexity" evidence="1">
    <location>
        <begin position="419"/>
        <end position="431"/>
    </location>
</feature>
<proteinExistence type="predicted"/>
<gene>
    <name evidence="3" type="ORF">BG015_008241</name>
</gene>
<feature type="compositionally biased region" description="Acidic residues" evidence="1">
    <location>
        <begin position="629"/>
        <end position="640"/>
    </location>
</feature>
<dbReference type="Proteomes" id="UP000748756">
    <property type="component" value="Unassembled WGS sequence"/>
</dbReference>
<keyword evidence="2" id="KW-0812">Transmembrane</keyword>
<comment type="caution">
    <text evidence="3">The sequence shown here is derived from an EMBL/GenBank/DDBJ whole genome shotgun (WGS) entry which is preliminary data.</text>
</comment>
<organism evidence="3 4">
    <name type="scientific">Linnemannia schmuckeri</name>
    <dbReference type="NCBI Taxonomy" id="64567"/>
    <lineage>
        <taxon>Eukaryota</taxon>
        <taxon>Fungi</taxon>
        <taxon>Fungi incertae sedis</taxon>
        <taxon>Mucoromycota</taxon>
        <taxon>Mortierellomycotina</taxon>
        <taxon>Mortierellomycetes</taxon>
        <taxon>Mortierellales</taxon>
        <taxon>Mortierellaceae</taxon>
        <taxon>Linnemannia</taxon>
    </lineage>
</organism>
<feature type="compositionally biased region" description="Basic and acidic residues" evidence="1">
    <location>
        <begin position="47"/>
        <end position="60"/>
    </location>
</feature>
<keyword evidence="2" id="KW-1133">Transmembrane helix</keyword>
<evidence type="ECO:0000256" key="1">
    <source>
        <dbReference type="SAM" id="MobiDB-lite"/>
    </source>
</evidence>
<feature type="region of interest" description="Disordered" evidence="1">
    <location>
        <begin position="625"/>
        <end position="644"/>
    </location>
</feature>
<feature type="compositionally biased region" description="Low complexity" evidence="1">
    <location>
        <begin position="61"/>
        <end position="73"/>
    </location>
</feature>
<feature type="region of interest" description="Disordered" evidence="1">
    <location>
        <begin position="651"/>
        <end position="693"/>
    </location>
</feature>
<keyword evidence="4" id="KW-1185">Reference proteome</keyword>
<feature type="compositionally biased region" description="Acidic residues" evidence="1">
    <location>
        <begin position="390"/>
        <end position="405"/>
    </location>
</feature>
<feature type="compositionally biased region" description="Low complexity" evidence="1">
    <location>
        <begin position="674"/>
        <end position="691"/>
    </location>
</feature>